<evidence type="ECO:0000313" key="2">
    <source>
        <dbReference type="EMBL" id="KAH9291557.1"/>
    </source>
</evidence>
<sequence length="189" mass="22101">THFIMVFTRSHNHENDDEEVTQPELTNEEQEQVNRVIEQNKNEYLLRILAMGEKLPPDFGTENLNKLIDNGESSYHNEIPNNPNGSSAEELFTKIQDLTKKLEEATTRAERLKDLNLDSNTHDMFDKPSPTSPFTQEWKLMKDTIQGLQKQSKQFNFEELCPYPFDTEISRLPFPSSFEIPKFDKYKSK</sequence>
<keyword evidence="1" id="KW-0175">Coiled coil</keyword>
<gene>
    <name evidence="2" type="ORF">KI387_043257</name>
</gene>
<name>A0AA38C106_TAXCH</name>
<feature type="non-terminal residue" evidence="2">
    <location>
        <position position="1"/>
    </location>
</feature>
<proteinExistence type="predicted"/>
<protein>
    <submittedName>
        <fullName evidence="2">Uncharacterized protein</fullName>
    </submittedName>
</protein>
<keyword evidence="3" id="KW-1185">Reference proteome</keyword>
<evidence type="ECO:0000313" key="3">
    <source>
        <dbReference type="Proteomes" id="UP000824469"/>
    </source>
</evidence>
<organism evidence="2 3">
    <name type="scientific">Taxus chinensis</name>
    <name type="common">Chinese yew</name>
    <name type="synonym">Taxus wallichiana var. chinensis</name>
    <dbReference type="NCBI Taxonomy" id="29808"/>
    <lineage>
        <taxon>Eukaryota</taxon>
        <taxon>Viridiplantae</taxon>
        <taxon>Streptophyta</taxon>
        <taxon>Embryophyta</taxon>
        <taxon>Tracheophyta</taxon>
        <taxon>Spermatophyta</taxon>
        <taxon>Pinopsida</taxon>
        <taxon>Pinidae</taxon>
        <taxon>Conifers II</taxon>
        <taxon>Cupressales</taxon>
        <taxon>Taxaceae</taxon>
        <taxon>Taxus</taxon>
    </lineage>
</organism>
<comment type="caution">
    <text evidence="2">The sequence shown here is derived from an EMBL/GenBank/DDBJ whole genome shotgun (WGS) entry which is preliminary data.</text>
</comment>
<evidence type="ECO:0000256" key="1">
    <source>
        <dbReference type="SAM" id="Coils"/>
    </source>
</evidence>
<feature type="non-terminal residue" evidence="2">
    <location>
        <position position="189"/>
    </location>
</feature>
<dbReference type="AlphaFoldDB" id="A0AA38C106"/>
<reference evidence="2 3" key="1">
    <citation type="journal article" date="2021" name="Nat. Plants">
        <title>The Taxus genome provides insights into paclitaxel biosynthesis.</title>
        <authorList>
            <person name="Xiong X."/>
            <person name="Gou J."/>
            <person name="Liao Q."/>
            <person name="Li Y."/>
            <person name="Zhou Q."/>
            <person name="Bi G."/>
            <person name="Li C."/>
            <person name="Du R."/>
            <person name="Wang X."/>
            <person name="Sun T."/>
            <person name="Guo L."/>
            <person name="Liang H."/>
            <person name="Lu P."/>
            <person name="Wu Y."/>
            <person name="Zhang Z."/>
            <person name="Ro D.K."/>
            <person name="Shang Y."/>
            <person name="Huang S."/>
            <person name="Yan J."/>
        </authorList>
    </citation>
    <scope>NUCLEOTIDE SEQUENCE [LARGE SCALE GENOMIC DNA]</scope>
    <source>
        <strain evidence="2">Ta-2019</strain>
    </source>
</reference>
<dbReference type="EMBL" id="JAHRHJ020003543">
    <property type="protein sequence ID" value="KAH9291557.1"/>
    <property type="molecule type" value="Genomic_DNA"/>
</dbReference>
<dbReference type="Proteomes" id="UP000824469">
    <property type="component" value="Unassembled WGS sequence"/>
</dbReference>
<accession>A0AA38C106</accession>
<feature type="coiled-coil region" evidence="1">
    <location>
        <begin position="88"/>
        <end position="115"/>
    </location>
</feature>